<name>A0A168NM08_9BACL</name>
<dbReference type="STRING" id="494026.PGLA_00580"/>
<dbReference type="OrthoDB" id="7869153at2"/>
<protein>
    <recommendedName>
        <fullName evidence="3">YheC/YheD family protein</fullName>
    </recommendedName>
</protein>
<dbReference type="EMBL" id="LVJH01000002">
    <property type="protein sequence ID" value="OAB45925.1"/>
    <property type="molecule type" value="Genomic_DNA"/>
</dbReference>
<evidence type="ECO:0000313" key="1">
    <source>
        <dbReference type="EMBL" id="OAB45925.1"/>
    </source>
</evidence>
<dbReference type="Proteomes" id="UP000076967">
    <property type="component" value="Unassembled WGS sequence"/>
</dbReference>
<dbReference type="SUPFAM" id="SSF56059">
    <property type="entry name" value="Glutathione synthetase ATP-binding domain-like"/>
    <property type="match status" value="1"/>
</dbReference>
<reference evidence="1 2" key="1">
    <citation type="submission" date="2016-03" db="EMBL/GenBank/DDBJ databases">
        <title>Draft genome sequence of Paenibacillus glacialis DSM 22343.</title>
        <authorList>
            <person name="Shin S.-K."/>
            <person name="Yi H."/>
        </authorList>
    </citation>
    <scope>NUCLEOTIDE SEQUENCE [LARGE SCALE GENOMIC DNA]</scope>
    <source>
        <strain evidence="1 2">DSM 22343</strain>
    </source>
</reference>
<keyword evidence="2" id="KW-1185">Reference proteome</keyword>
<gene>
    <name evidence="1" type="ORF">PGLA_00580</name>
</gene>
<dbReference type="InterPro" id="IPR026838">
    <property type="entry name" value="YheC/D"/>
</dbReference>
<evidence type="ECO:0000313" key="2">
    <source>
        <dbReference type="Proteomes" id="UP000076967"/>
    </source>
</evidence>
<sequence length="221" mass="25029">MSGRQLASKWLKTEVLLRDPRVAKYIPMTKPLTIANLQMMLRQYGIVVVKPDVGAGGNGVIQMKHHAQGYKLTHGSRTFSYSRFAEMYSALLKIKIPRSYLIQQGIRLATINNRPIDYRVKVVKEGKGWIFRAMVGRLAKPGLFVTNLCKGGTQLTCKEGLRRSLSYSGSIDAKRKEMSKLTRICTTIMERKFPGITQLGFDYGVDVKGQIWIFEVNTRPQ</sequence>
<dbReference type="RefSeq" id="WP_068527263.1">
    <property type="nucleotide sequence ID" value="NZ_LVJH01000002.1"/>
</dbReference>
<dbReference type="Pfam" id="PF14398">
    <property type="entry name" value="ATPgrasp_YheCD"/>
    <property type="match status" value="1"/>
</dbReference>
<accession>A0A168NM08</accession>
<organism evidence="1 2">
    <name type="scientific">Paenibacillus glacialis</name>
    <dbReference type="NCBI Taxonomy" id="494026"/>
    <lineage>
        <taxon>Bacteria</taxon>
        <taxon>Bacillati</taxon>
        <taxon>Bacillota</taxon>
        <taxon>Bacilli</taxon>
        <taxon>Bacillales</taxon>
        <taxon>Paenibacillaceae</taxon>
        <taxon>Paenibacillus</taxon>
    </lineage>
</organism>
<dbReference type="Gene3D" id="3.30.470.20">
    <property type="entry name" value="ATP-grasp fold, B domain"/>
    <property type="match status" value="1"/>
</dbReference>
<proteinExistence type="predicted"/>
<dbReference type="AlphaFoldDB" id="A0A168NM08"/>
<comment type="caution">
    <text evidence="1">The sequence shown here is derived from an EMBL/GenBank/DDBJ whole genome shotgun (WGS) entry which is preliminary data.</text>
</comment>
<evidence type="ECO:0008006" key="3">
    <source>
        <dbReference type="Google" id="ProtNLM"/>
    </source>
</evidence>